<evidence type="ECO:0000313" key="5">
    <source>
        <dbReference type="EMBL" id="AIE87649.1"/>
    </source>
</evidence>
<dbReference type="OrthoDB" id="9783240at2"/>
<dbReference type="Pfam" id="PF13458">
    <property type="entry name" value="Peripla_BP_6"/>
    <property type="match status" value="1"/>
</dbReference>
<feature type="domain" description="Leucine-binding protein" evidence="4">
    <location>
        <begin position="68"/>
        <end position="412"/>
    </location>
</feature>
<protein>
    <submittedName>
        <fullName evidence="5">Extracellular ligand-binding receptor</fullName>
    </submittedName>
</protein>
<name>A0A068NYY8_FIMGI</name>
<dbReference type="AlphaFoldDB" id="A0A068NYY8"/>
<dbReference type="InterPro" id="IPR028082">
    <property type="entry name" value="Peripla_BP_I"/>
</dbReference>
<gene>
    <name evidence="5" type="ORF">OP10G_4281</name>
</gene>
<evidence type="ECO:0000259" key="4">
    <source>
        <dbReference type="Pfam" id="PF13458"/>
    </source>
</evidence>
<comment type="similarity">
    <text evidence="1">Belongs to the leucine-binding protein family.</text>
</comment>
<keyword evidence="6" id="KW-1185">Reference proteome</keyword>
<dbReference type="CDD" id="cd06347">
    <property type="entry name" value="PBP1_ABC_LivK_ligand_binding-like"/>
    <property type="match status" value="1"/>
</dbReference>
<reference evidence="5 6" key="1">
    <citation type="journal article" date="2014" name="PLoS ONE">
        <title>The first complete genome sequence of the class fimbriimonadia in the phylum armatimonadetes.</title>
        <authorList>
            <person name="Hu Z.Y."/>
            <person name="Wang Y.Z."/>
            <person name="Im W.T."/>
            <person name="Wang S.Y."/>
            <person name="Zhao G.P."/>
            <person name="Zheng H.J."/>
            <person name="Quan Z.X."/>
        </authorList>
    </citation>
    <scope>NUCLEOTIDE SEQUENCE [LARGE SCALE GENOMIC DNA]</scope>
    <source>
        <strain evidence="5">Gsoil 348</strain>
    </source>
</reference>
<dbReference type="HOGENOM" id="CLU_027128_6_1_0"/>
<dbReference type="eggNOG" id="COG0683">
    <property type="taxonomic scope" value="Bacteria"/>
</dbReference>
<organism evidence="5 6">
    <name type="scientific">Fimbriimonas ginsengisoli Gsoil 348</name>
    <dbReference type="NCBI Taxonomy" id="661478"/>
    <lineage>
        <taxon>Bacteria</taxon>
        <taxon>Bacillati</taxon>
        <taxon>Armatimonadota</taxon>
        <taxon>Fimbriimonadia</taxon>
        <taxon>Fimbriimonadales</taxon>
        <taxon>Fimbriimonadaceae</taxon>
        <taxon>Fimbriimonas</taxon>
    </lineage>
</organism>
<feature type="chain" id="PRO_5001654045" evidence="3">
    <location>
        <begin position="30"/>
        <end position="428"/>
    </location>
</feature>
<dbReference type="PANTHER" id="PTHR30483">
    <property type="entry name" value="LEUCINE-SPECIFIC-BINDING PROTEIN"/>
    <property type="match status" value="1"/>
</dbReference>
<dbReference type="KEGG" id="fgi:OP10G_4281"/>
<dbReference type="RefSeq" id="WP_158409319.1">
    <property type="nucleotide sequence ID" value="NZ_CP007139.1"/>
</dbReference>
<feature type="signal peptide" evidence="3">
    <location>
        <begin position="1"/>
        <end position="29"/>
    </location>
</feature>
<evidence type="ECO:0000313" key="6">
    <source>
        <dbReference type="Proteomes" id="UP000027982"/>
    </source>
</evidence>
<keyword evidence="2 3" id="KW-0732">Signal</keyword>
<dbReference type="InterPro" id="IPR051010">
    <property type="entry name" value="BCAA_transport"/>
</dbReference>
<dbReference type="PANTHER" id="PTHR30483:SF6">
    <property type="entry name" value="PERIPLASMIC BINDING PROTEIN OF ABC TRANSPORTER FOR NATURAL AMINO ACIDS"/>
    <property type="match status" value="1"/>
</dbReference>
<evidence type="ECO:0000256" key="3">
    <source>
        <dbReference type="SAM" id="SignalP"/>
    </source>
</evidence>
<evidence type="ECO:0000256" key="1">
    <source>
        <dbReference type="ARBA" id="ARBA00010062"/>
    </source>
</evidence>
<dbReference type="EMBL" id="CP007139">
    <property type="protein sequence ID" value="AIE87649.1"/>
    <property type="molecule type" value="Genomic_DNA"/>
</dbReference>
<accession>A0A068NYY8</accession>
<dbReference type="Proteomes" id="UP000027982">
    <property type="component" value="Chromosome"/>
</dbReference>
<keyword evidence="5" id="KW-0675">Receptor</keyword>
<proteinExistence type="inferred from homology"/>
<dbReference type="PROSITE" id="PS51257">
    <property type="entry name" value="PROKAR_LIPOPROTEIN"/>
    <property type="match status" value="1"/>
</dbReference>
<dbReference type="InterPro" id="IPR028081">
    <property type="entry name" value="Leu-bd"/>
</dbReference>
<dbReference type="SUPFAM" id="SSF53822">
    <property type="entry name" value="Periplasmic binding protein-like I"/>
    <property type="match status" value="1"/>
</dbReference>
<evidence type="ECO:0000256" key="2">
    <source>
        <dbReference type="ARBA" id="ARBA00022729"/>
    </source>
</evidence>
<dbReference type="Gene3D" id="3.40.50.2300">
    <property type="match status" value="2"/>
</dbReference>
<dbReference type="STRING" id="661478.OP10G_4281"/>
<sequence>MTTNRLLVKLGFAAVVASAVMGCNNDSGAAGSTTGAAAGTTGTTPATTGVLPAGITKDSRGWEAPGELTIGLVASQNGDLKPWGDDSVKGAELAVEEFNANGGLDGKKVNLAIGDSGSKPEQGKSAAEKLMSTDKAIGLVGEVASGITAQMGQAATEKGVPVIAVGATRTDLTAGKPNIFRVCYTDAFQGPVMAKFAYEEKGCRNIAIITDKKQPYSTGLSESFKAYFTKLGGKIVDEQFYETGQTQFQGQLTNLKAKNPDGLFMSGYFNETGPLARQAVEAMPNIKGKMFGGDGWDSAEILKSGGDAILGSFFCNHYNNEETRPEVKTFLEKWDAKWGGKPATTMGALAYDAAALACDALKRAKTKDSPGLQAAIEDTTDFKGVSGGITLKGKHGNPPKRALVVMLDKDGQKFAKAYEMDEATGLPK</sequence>